<feature type="transmembrane region" description="Helical" evidence="8">
    <location>
        <begin position="217"/>
        <end position="244"/>
    </location>
</feature>
<keyword evidence="5 8" id="KW-0812">Transmembrane</keyword>
<evidence type="ECO:0000256" key="6">
    <source>
        <dbReference type="ARBA" id="ARBA00022989"/>
    </source>
</evidence>
<evidence type="ECO:0000313" key="11">
    <source>
        <dbReference type="Proteomes" id="UP000184346"/>
    </source>
</evidence>
<dbReference type="OrthoDB" id="9808686at2"/>
<dbReference type="PROSITE" id="PS51012">
    <property type="entry name" value="ABC_TM2"/>
    <property type="match status" value="1"/>
</dbReference>
<evidence type="ECO:0000313" key="10">
    <source>
        <dbReference type="EMBL" id="SHF81845.1"/>
    </source>
</evidence>
<dbReference type="Gene3D" id="3.40.1710.10">
    <property type="entry name" value="abc type-2 transporter like domain"/>
    <property type="match status" value="1"/>
</dbReference>
<dbReference type="PANTHER" id="PTHR30294">
    <property type="entry name" value="MEMBRANE COMPONENT OF ABC TRANSPORTER YHHJ-RELATED"/>
    <property type="match status" value="1"/>
</dbReference>
<keyword evidence="3" id="KW-0813">Transport</keyword>
<evidence type="ECO:0000256" key="7">
    <source>
        <dbReference type="ARBA" id="ARBA00023136"/>
    </source>
</evidence>
<feature type="transmembrane region" description="Helical" evidence="8">
    <location>
        <begin position="21"/>
        <end position="40"/>
    </location>
</feature>
<evidence type="ECO:0000259" key="9">
    <source>
        <dbReference type="PROSITE" id="PS51012"/>
    </source>
</evidence>
<dbReference type="Pfam" id="PF12698">
    <property type="entry name" value="ABC2_membrane_3"/>
    <property type="match status" value="1"/>
</dbReference>
<feature type="transmembrane region" description="Helical" evidence="8">
    <location>
        <begin position="171"/>
        <end position="196"/>
    </location>
</feature>
<dbReference type="InterPro" id="IPR013525">
    <property type="entry name" value="ABC2_TM"/>
</dbReference>
<feature type="transmembrane region" description="Helical" evidence="8">
    <location>
        <begin position="344"/>
        <end position="362"/>
    </location>
</feature>
<dbReference type="InterPro" id="IPR051449">
    <property type="entry name" value="ABC-2_transporter_component"/>
</dbReference>
<feature type="transmembrane region" description="Helical" evidence="8">
    <location>
        <begin position="310"/>
        <end position="332"/>
    </location>
</feature>
<dbReference type="STRING" id="1121942.SAMN02745148_03605"/>
<gene>
    <name evidence="10" type="ORF">SAMN02745148_03605</name>
</gene>
<accession>A0A1M5ERG0</accession>
<comment type="similarity">
    <text evidence="2">Belongs to the ABC-2 integral membrane protein family.</text>
</comment>
<keyword evidence="4" id="KW-1003">Cell membrane</keyword>
<dbReference type="InterPro" id="IPR047817">
    <property type="entry name" value="ABC2_TM_bact-type"/>
</dbReference>
<dbReference type="AlphaFoldDB" id="A0A1M5ERG0"/>
<feature type="transmembrane region" description="Helical" evidence="8">
    <location>
        <begin position="250"/>
        <end position="273"/>
    </location>
</feature>
<evidence type="ECO:0000256" key="5">
    <source>
        <dbReference type="ARBA" id="ARBA00022692"/>
    </source>
</evidence>
<dbReference type="RefSeq" id="WP_072825506.1">
    <property type="nucleotide sequence ID" value="NZ_FQUJ01000025.1"/>
</dbReference>
<keyword evidence="7 8" id="KW-0472">Membrane</keyword>
<reference evidence="10 11" key="1">
    <citation type="submission" date="2016-11" db="EMBL/GenBank/DDBJ databases">
        <authorList>
            <person name="Jaros S."/>
            <person name="Januszkiewicz K."/>
            <person name="Wedrychowicz H."/>
        </authorList>
    </citation>
    <scope>NUCLEOTIDE SEQUENCE [LARGE SCALE GENOMIC DNA]</scope>
    <source>
        <strain evidence="10 11">DSM 19980</strain>
    </source>
</reference>
<organism evidence="10 11">
    <name type="scientific">Modicisalibacter ilicicola DSM 19980</name>
    <dbReference type="NCBI Taxonomy" id="1121942"/>
    <lineage>
        <taxon>Bacteria</taxon>
        <taxon>Pseudomonadati</taxon>
        <taxon>Pseudomonadota</taxon>
        <taxon>Gammaproteobacteria</taxon>
        <taxon>Oceanospirillales</taxon>
        <taxon>Halomonadaceae</taxon>
        <taxon>Modicisalibacter</taxon>
    </lineage>
</organism>
<keyword evidence="6 8" id="KW-1133">Transmembrane helix</keyword>
<dbReference type="PANTHER" id="PTHR30294:SF44">
    <property type="entry name" value="MULTIDRUG ABC TRANSPORTER PERMEASE YBHR-RELATED"/>
    <property type="match status" value="1"/>
</dbReference>
<name>A0A1M5ERG0_9GAMM</name>
<evidence type="ECO:0000256" key="2">
    <source>
        <dbReference type="ARBA" id="ARBA00007783"/>
    </source>
</evidence>
<evidence type="ECO:0000256" key="4">
    <source>
        <dbReference type="ARBA" id="ARBA00022475"/>
    </source>
</evidence>
<keyword evidence="11" id="KW-1185">Reference proteome</keyword>
<sequence length="367" mass="40319">MWRRILALITKELLASVRDRQTRWVVLFSPPFLLLIYAFAITQEVTNVSMAVLNQDLGREARELVSRFEGAETFERIHYLTGVAEIAPAIESQDVIMVLHLGPDFSRRIAAGERAEVQLLLDGRRTNAAQILLGYATRIVARFNETLSKGGARPPTRVITRAWFNPNAEPLWSAVPALFAVLTAMVGFMVSALAVARERELGTFEQLLVSPLQPVEILVGKTVPALLIALTSASAMLALGWVVLDVPLRGSLIGLFAGMTVYLAAIIGIGLFISSLASTQQQAVIGLLLYLVPAVLLSGYATPVENMPDWLQWLSTINPITHFIAICKGVFLRAVPAEVILRHIWPMALIATTTLSAGTWLFRRRTT</sequence>
<evidence type="ECO:0000256" key="8">
    <source>
        <dbReference type="SAM" id="Phobius"/>
    </source>
</evidence>
<comment type="subcellular location">
    <subcellularLocation>
        <location evidence="1">Cell membrane</location>
        <topology evidence="1">Multi-pass membrane protein</topology>
    </subcellularLocation>
</comment>
<dbReference type="GO" id="GO:0140359">
    <property type="term" value="F:ABC-type transporter activity"/>
    <property type="evidence" value="ECO:0007669"/>
    <property type="project" value="InterPro"/>
</dbReference>
<protein>
    <submittedName>
        <fullName evidence="10">ABC-2 type transport system permease protein</fullName>
    </submittedName>
</protein>
<feature type="domain" description="ABC transmembrane type-2" evidence="9">
    <location>
        <begin position="129"/>
        <end position="365"/>
    </location>
</feature>
<evidence type="ECO:0000256" key="3">
    <source>
        <dbReference type="ARBA" id="ARBA00022448"/>
    </source>
</evidence>
<dbReference type="EMBL" id="FQUJ01000025">
    <property type="protein sequence ID" value="SHF81845.1"/>
    <property type="molecule type" value="Genomic_DNA"/>
</dbReference>
<feature type="transmembrane region" description="Helical" evidence="8">
    <location>
        <begin position="285"/>
        <end position="304"/>
    </location>
</feature>
<dbReference type="Proteomes" id="UP000184346">
    <property type="component" value="Unassembled WGS sequence"/>
</dbReference>
<proteinExistence type="inferred from homology"/>
<evidence type="ECO:0000256" key="1">
    <source>
        <dbReference type="ARBA" id="ARBA00004651"/>
    </source>
</evidence>
<dbReference type="GO" id="GO:0005886">
    <property type="term" value="C:plasma membrane"/>
    <property type="evidence" value="ECO:0007669"/>
    <property type="project" value="UniProtKB-SubCell"/>
</dbReference>